<proteinExistence type="predicted"/>
<feature type="chain" id="PRO_5035878939" description="Uncharacterized GPI-anchored protein At5g19230-like domain-containing protein" evidence="1">
    <location>
        <begin position="23"/>
        <end position="203"/>
    </location>
</feature>
<dbReference type="PANTHER" id="PTHR33976">
    <property type="entry name" value="OS07G0645000 PROTEIN"/>
    <property type="match status" value="1"/>
</dbReference>
<feature type="domain" description="Uncharacterized GPI-anchored protein At5g19230-like" evidence="2">
    <location>
        <begin position="26"/>
        <end position="156"/>
    </location>
</feature>
<dbReference type="Proteomes" id="UP000825935">
    <property type="component" value="Chromosome 38"/>
</dbReference>
<dbReference type="PANTHER" id="PTHR33976:SF8">
    <property type="entry name" value="OS07G0645000 PROTEIN"/>
    <property type="match status" value="1"/>
</dbReference>
<dbReference type="InterPro" id="IPR045285">
    <property type="entry name" value="At5g19230-like"/>
</dbReference>
<dbReference type="OMA" id="SSENNWI"/>
<accession>A0A8T2Q5B1</accession>
<feature type="signal peptide" evidence="1">
    <location>
        <begin position="1"/>
        <end position="22"/>
    </location>
</feature>
<comment type="caution">
    <text evidence="3">The sequence shown here is derived from an EMBL/GenBank/DDBJ whole genome shotgun (WGS) entry which is preliminary data.</text>
</comment>
<evidence type="ECO:0000313" key="3">
    <source>
        <dbReference type="EMBL" id="KAH7278838.1"/>
    </source>
</evidence>
<dbReference type="AlphaFoldDB" id="A0A8T2Q5B1"/>
<evidence type="ECO:0000256" key="1">
    <source>
        <dbReference type="SAM" id="SignalP"/>
    </source>
</evidence>
<organism evidence="3 4">
    <name type="scientific">Ceratopteris richardii</name>
    <name type="common">Triangle waterfern</name>
    <dbReference type="NCBI Taxonomy" id="49495"/>
    <lineage>
        <taxon>Eukaryota</taxon>
        <taxon>Viridiplantae</taxon>
        <taxon>Streptophyta</taxon>
        <taxon>Embryophyta</taxon>
        <taxon>Tracheophyta</taxon>
        <taxon>Polypodiopsida</taxon>
        <taxon>Polypodiidae</taxon>
        <taxon>Polypodiales</taxon>
        <taxon>Pteridineae</taxon>
        <taxon>Pteridaceae</taxon>
        <taxon>Parkerioideae</taxon>
        <taxon>Ceratopteris</taxon>
    </lineage>
</organism>
<dbReference type="OrthoDB" id="753138at2759"/>
<gene>
    <name evidence="3" type="ORF">KP509_38G058500</name>
</gene>
<name>A0A8T2Q5B1_CERRI</name>
<evidence type="ECO:0000259" key="2">
    <source>
        <dbReference type="Pfam" id="PF25884"/>
    </source>
</evidence>
<reference evidence="3" key="1">
    <citation type="submission" date="2021-08" db="EMBL/GenBank/DDBJ databases">
        <title>WGS assembly of Ceratopteris richardii.</title>
        <authorList>
            <person name="Marchant D.B."/>
            <person name="Chen G."/>
            <person name="Jenkins J."/>
            <person name="Shu S."/>
            <person name="Leebens-Mack J."/>
            <person name="Grimwood J."/>
            <person name="Schmutz J."/>
            <person name="Soltis P."/>
            <person name="Soltis D."/>
            <person name="Chen Z.-H."/>
        </authorList>
    </citation>
    <scope>NUCLEOTIDE SEQUENCE</scope>
    <source>
        <strain evidence="3">Whitten #5841</strain>
        <tissue evidence="3">Leaf</tissue>
    </source>
</reference>
<dbReference type="Pfam" id="PF25884">
    <property type="entry name" value="At5g19230"/>
    <property type="match status" value="1"/>
</dbReference>
<protein>
    <recommendedName>
        <fullName evidence="2">Uncharacterized GPI-anchored protein At5g19230-like domain-containing protein</fullName>
    </recommendedName>
</protein>
<keyword evidence="4" id="KW-1185">Reference proteome</keyword>
<keyword evidence="1" id="KW-0732">Signal</keyword>
<evidence type="ECO:0000313" key="4">
    <source>
        <dbReference type="Proteomes" id="UP000825935"/>
    </source>
</evidence>
<sequence>MFSNMLGVFATSPLFFILLASAAETDQLLDGINKFRTQTAGVSALTMNEGASCVAQRLLQEYESKPCTNSTGLDTVPGEEPNYPDFPTWLSDCGVGTDRVKDALILPDCIPSGVDSSSFVAVALENFTLSANETIASAGYSSAGVAAGKDWFIVILATNTSSGDYLQQGGSHAFSLHVPSPLTLAFLLASLHALVNAMSKYFI</sequence>
<dbReference type="EMBL" id="CM035443">
    <property type="protein sequence ID" value="KAH7278838.1"/>
    <property type="molecule type" value="Genomic_DNA"/>
</dbReference>
<dbReference type="InterPro" id="IPR059083">
    <property type="entry name" value="At5g19230_dom"/>
</dbReference>